<dbReference type="STRING" id="1027371.GOALK_093_00620"/>
<dbReference type="AlphaFoldDB" id="F9VZ35"/>
<reference evidence="1 2" key="1">
    <citation type="submission" date="2011-05" db="EMBL/GenBank/DDBJ databases">
        <title>Whole genome shotgun sequence of Gordonia alkanivorans NBRC 16433.</title>
        <authorList>
            <person name="Hosoyama A."/>
            <person name="Nakamura S."/>
            <person name="Takarada H."/>
            <person name="Tsuchikane K."/>
            <person name="Yamazaki S."/>
            <person name="Fujita N."/>
        </authorList>
    </citation>
    <scope>NUCLEOTIDE SEQUENCE [LARGE SCALE GENOMIC DNA]</scope>
    <source>
        <strain evidence="1 2">NBRC 16433</strain>
    </source>
</reference>
<keyword evidence="1" id="KW-0808">Transferase</keyword>
<sequence>MMADVQHIPTDGSWLERYRATLRIALWCGGLLYRPQPHTLAIKVEGQTAHPGDWIRQDGNGFEVVASRAEADL</sequence>
<name>F9VZ35_9ACTN</name>
<dbReference type="RefSeq" id="WP_006359972.1">
    <property type="nucleotide sequence ID" value="NZ_BACI01000093.1"/>
</dbReference>
<evidence type="ECO:0000313" key="2">
    <source>
        <dbReference type="Proteomes" id="UP000003558"/>
    </source>
</evidence>
<keyword evidence="1" id="KW-0670">Pyruvate</keyword>
<protein>
    <submittedName>
        <fullName evidence="1">Putative pyruvate phosphate dikinase</fullName>
    </submittedName>
</protein>
<comment type="caution">
    <text evidence="1">The sequence shown here is derived from an EMBL/GenBank/DDBJ whole genome shotgun (WGS) entry which is preliminary data.</text>
</comment>
<dbReference type="GO" id="GO:0016301">
    <property type="term" value="F:kinase activity"/>
    <property type="evidence" value="ECO:0007669"/>
    <property type="project" value="UniProtKB-KW"/>
</dbReference>
<gene>
    <name evidence="1" type="ORF">GOALK_093_00620</name>
</gene>
<organism evidence="1 2">
    <name type="scientific">Gordonia alkanivorans NBRC 16433</name>
    <dbReference type="NCBI Taxonomy" id="1027371"/>
    <lineage>
        <taxon>Bacteria</taxon>
        <taxon>Bacillati</taxon>
        <taxon>Actinomycetota</taxon>
        <taxon>Actinomycetes</taxon>
        <taxon>Mycobacteriales</taxon>
        <taxon>Gordoniaceae</taxon>
        <taxon>Gordonia</taxon>
    </lineage>
</organism>
<proteinExistence type="predicted"/>
<accession>F9VZ35</accession>
<dbReference type="EMBL" id="BACI01000093">
    <property type="protein sequence ID" value="GAA13874.1"/>
    <property type="molecule type" value="Genomic_DNA"/>
</dbReference>
<dbReference type="Proteomes" id="UP000003558">
    <property type="component" value="Unassembled WGS sequence"/>
</dbReference>
<evidence type="ECO:0000313" key="1">
    <source>
        <dbReference type="EMBL" id="GAA13874.1"/>
    </source>
</evidence>
<keyword evidence="1" id="KW-0418">Kinase</keyword>